<dbReference type="GeneID" id="19485032"/>
<dbReference type="EMBL" id="KJ025957">
    <property type="protein sequence ID" value="AHY25395.1"/>
    <property type="molecule type" value="Genomic_DNA"/>
</dbReference>
<sequence>MKNFISEFSDLKLSDDEYNAWKEKFVQLSESDKLLNVVGPISQWMLCPESHAAGSIVAVVMMCVNRYIEETSLEDF</sequence>
<protein>
    <submittedName>
        <fullName evidence="1">Uncharacterized protein</fullName>
    </submittedName>
</protein>
<reference evidence="1 2" key="1">
    <citation type="submission" date="2014-01" db="EMBL/GenBank/DDBJ databases">
        <authorList>
            <person name="Zhang G."/>
            <person name="Jin J."/>
            <person name="Li Z.J."/>
            <person name="Wang S.W."/>
            <person name="Chen S.J."/>
            <person name="Wang S.M."/>
            <person name="Wang X.T."/>
            <person name="Li Y.H."/>
            <person name="Wang J."/>
            <person name="Yang C.K."/>
            <person name="Wang L."/>
        </authorList>
    </citation>
    <scope>NUCLEOTIDE SEQUENCE [LARGE SCALE GENOMIC DNA]</scope>
</reference>
<name>A0A023W555_9CAUD</name>
<organism evidence="1 2">
    <name type="scientific">Serratia phage PS2</name>
    <dbReference type="NCBI Taxonomy" id="1481112"/>
    <lineage>
        <taxon>Viruses</taxon>
        <taxon>Duplodnaviria</taxon>
        <taxon>Heunggongvirae</taxon>
        <taxon>Uroviricota</taxon>
        <taxon>Caudoviricetes</taxon>
        <taxon>Muldoonvirus</taxon>
        <taxon>Muldoonvirus PS2</taxon>
    </lineage>
</organism>
<evidence type="ECO:0000313" key="1">
    <source>
        <dbReference type="EMBL" id="AHY25395.1"/>
    </source>
</evidence>
<dbReference type="Proteomes" id="UP000024445">
    <property type="component" value="Segment"/>
</dbReference>
<dbReference type="KEGG" id="vg:19485032"/>
<dbReference type="RefSeq" id="YP_009030196.1">
    <property type="nucleotide sequence ID" value="NC_024121.1"/>
</dbReference>
<evidence type="ECO:0000313" key="2">
    <source>
        <dbReference type="Proteomes" id="UP000024445"/>
    </source>
</evidence>
<proteinExistence type="predicted"/>
<gene>
    <name evidence="1" type="ORF">PS2_149</name>
</gene>
<accession>A0A023W555</accession>
<keyword evidence="2" id="KW-1185">Reference proteome</keyword>